<evidence type="ECO:0000256" key="6">
    <source>
        <dbReference type="ARBA" id="ARBA00022884"/>
    </source>
</evidence>
<dbReference type="GO" id="GO:0004519">
    <property type="term" value="F:endonuclease activity"/>
    <property type="evidence" value="ECO:0007669"/>
    <property type="project" value="UniProtKB-KW"/>
</dbReference>
<accession>A0A235BQS0</accession>
<evidence type="ECO:0000256" key="3">
    <source>
        <dbReference type="ARBA" id="ARBA00022722"/>
    </source>
</evidence>
<evidence type="ECO:0000259" key="9">
    <source>
        <dbReference type="Pfam" id="PF03787"/>
    </source>
</evidence>
<keyword evidence="5" id="KW-0378">Hydrolase</keyword>
<organism evidence="10 11">
    <name type="scientific">candidate division WOR-3 bacterium JGI_Cruoil_03_44_89</name>
    <dbReference type="NCBI Taxonomy" id="1973748"/>
    <lineage>
        <taxon>Bacteria</taxon>
        <taxon>Bacteria division WOR-3</taxon>
    </lineage>
</organism>
<dbReference type="InterPro" id="IPR013412">
    <property type="entry name" value="CRISPR-assoc_RAMP_Csm3"/>
</dbReference>
<dbReference type="PANTHER" id="PTHR35579:SF3">
    <property type="entry name" value="CRISPR SYSTEM CMS ENDORIBONUCLEASE CSM3"/>
    <property type="match status" value="1"/>
</dbReference>
<comment type="caution">
    <text evidence="10">The sequence shown here is derived from an EMBL/GenBank/DDBJ whole genome shotgun (WGS) entry which is preliminary data.</text>
</comment>
<dbReference type="InterPro" id="IPR052216">
    <property type="entry name" value="CRISPR_Csm3_endoribonuclease"/>
</dbReference>
<protein>
    <recommendedName>
        <fullName evidence="2">CRISPR system Cms endoribonuclease Csm3</fullName>
    </recommendedName>
    <alternativeName>
        <fullName evidence="8">CRISPR type III A-associated RAMP protein Csm3</fullName>
    </alternativeName>
</protein>
<dbReference type="PANTHER" id="PTHR35579">
    <property type="entry name" value="CRISPR SYSTEM CMS ENDORIBONUCLEASE CSM3"/>
    <property type="match status" value="1"/>
</dbReference>
<evidence type="ECO:0000256" key="5">
    <source>
        <dbReference type="ARBA" id="ARBA00022801"/>
    </source>
</evidence>
<dbReference type="EMBL" id="NOZQ01000211">
    <property type="protein sequence ID" value="OYD13895.1"/>
    <property type="molecule type" value="Genomic_DNA"/>
</dbReference>
<dbReference type="GO" id="GO:0003723">
    <property type="term" value="F:RNA binding"/>
    <property type="evidence" value="ECO:0007669"/>
    <property type="project" value="UniProtKB-KW"/>
</dbReference>
<evidence type="ECO:0000256" key="1">
    <source>
        <dbReference type="ARBA" id="ARBA00006342"/>
    </source>
</evidence>
<comment type="similarity">
    <text evidence="1">Belongs to the CRISPR-associated Csm3 family.</text>
</comment>
<evidence type="ECO:0000256" key="2">
    <source>
        <dbReference type="ARBA" id="ARBA00022150"/>
    </source>
</evidence>
<evidence type="ECO:0000256" key="7">
    <source>
        <dbReference type="ARBA" id="ARBA00023118"/>
    </source>
</evidence>
<dbReference type="Proteomes" id="UP000215215">
    <property type="component" value="Unassembled WGS sequence"/>
</dbReference>
<dbReference type="NCBIfam" id="TIGR02582">
    <property type="entry name" value="cas7_TM1809"/>
    <property type="match status" value="1"/>
</dbReference>
<evidence type="ECO:0000256" key="4">
    <source>
        <dbReference type="ARBA" id="ARBA00022759"/>
    </source>
</evidence>
<dbReference type="GO" id="GO:0051607">
    <property type="term" value="P:defense response to virus"/>
    <property type="evidence" value="ECO:0007669"/>
    <property type="project" value="UniProtKB-KW"/>
</dbReference>
<dbReference type="InterPro" id="IPR005537">
    <property type="entry name" value="RAMP_III_fam"/>
</dbReference>
<dbReference type="GO" id="GO:0016787">
    <property type="term" value="F:hydrolase activity"/>
    <property type="evidence" value="ECO:0007669"/>
    <property type="project" value="UniProtKB-KW"/>
</dbReference>
<keyword evidence="6" id="KW-0694">RNA-binding</keyword>
<evidence type="ECO:0000313" key="10">
    <source>
        <dbReference type="EMBL" id="OYD13895.1"/>
    </source>
</evidence>
<feature type="domain" description="CRISPR type III-associated protein" evidence="9">
    <location>
        <begin position="14"/>
        <end position="210"/>
    </location>
</feature>
<evidence type="ECO:0000256" key="8">
    <source>
        <dbReference type="ARBA" id="ARBA00033183"/>
    </source>
</evidence>
<keyword evidence="3" id="KW-0540">Nuclease</keyword>
<reference evidence="10 11" key="1">
    <citation type="submission" date="2017-07" db="EMBL/GenBank/DDBJ databases">
        <title>Recovery of genomes from metagenomes via a dereplication, aggregation, and scoring strategy.</title>
        <authorList>
            <person name="Sieber C.M."/>
            <person name="Probst A.J."/>
            <person name="Sharrar A."/>
            <person name="Thomas B.C."/>
            <person name="Hess M."/>
            <person name="Tringe S.G."/>
            <person name="Banfield J.F."/>
        </authorList>
    </citation>
    <scope>NUCLEOTIDE SEQUENCE [LARGE SCALE GENOMIC DNA]</scope>
    <source>
        <strain evidence="10">JGI_Cruoil_03_44_89</strain>
    </source>
</reference>
<gene>
    <name evidence="10" type="primary">csm3</name>
    <name evidence="10" type="ORF">CH333_09565</name>
</gene>
<keyword evidence="7" id="KW-0051">Antiviral defense</keyword>
<name>A0A235BQS0_UNCW3</name>
<dbReference type="AlphaFoldDB" id="A0A235BQS0"/>
<sequence length="265" mass="29611">MSYKFIANVIISGKIKCETGLHIGGMVEGYEIGGMDNPIIKDPVTGYPYIPGSSLRGKMRSLLEWAKGKVEVDKVHHCPDSDCPVCRSFGAPAEDERKIGPTRLIVRDACPTEETRESLDNLQKEKGLPKAEWKTENVINRITSAATPREIERVPKDSEFEFELVYGIYDVDGEKNNKDIKHLKYVFEALRLLEDSALGGSGSRGSGQIKIFLQGDPIVRKKENYENGQLEEPKGEYKPLSDFSVDNFIEAVRTTINNKKGADDK</sequence>
<keyword evidence="4" id="KW-0255">Endonuclease</keyword>
<proteinExistence type="inferred from homology"/>
<dbReference type="Pfam" id="PF03787">
    <property type="entry name" value="RAMPs"/>
    <property type="match status" value="1"/>
</dbReference>
<evidence type="ECO:0000313" key="11">
    <source>
        <dbReference type="Proteomes" id="UP000215215"/>
    </source>
</evidence>